<feature type="domain" description="AAA protein C-terminal winged helix" evidence="4">
    <location>
        <begin position="379"/>
        <end position="495"/>
    </location>
</feature>
<dbReference type="RefSeq" id="XP_035342905.1">
    <property type="nucleotide sequence ID" value="XM_035487012.1"/>
</dbReference>
<keyword evidence="2" id="KW-0472">Membrane</keyword>
<evidence type="ECO:0000259" key="4">
    <source>
        <dbReference type="Pfam" id="PF24913"/>
    </source>
</evidence>
<sequence>MFSYTLAFRRTAVSLSRGTARAKVPLLAAPFNSISKRSFILTPGQPDPADDDSQKGQSQSNWKDSTMKVLETAGATLASIAVLGLAGYSYHRYYKYLVLSKIDNAFEPGDPALDVAGVSPGKEAKDTEHWVVRDEQEKIDRIVTGELKGHYYLLVGEKGTGKTSMLLNSMQKVNGKRVAMFEAHADLEIFRVRFGKALDFEFHEDYIGSLFSIRGPRDTTALLDIERAFNKLEKVALQRRTKGDSPLLLVVNSAHLIRDDEDGRDLLELMQQRAEQWAASNLVTMIFNSDDYWVYERLKRYATRMEVIPVPDLPKQKAMGALQRYRRRYHNEEVSQDILTQVYNHVGGRLSFLNRVAKSHDMLQTCQDICTAEKTWLLNRCWILGSEMDDDVMDEQKFSSAAMVLAKALVDQEKDMEKTYDEEHGHILPEMPLHKARQVMTRADFIQGYDHDNIFTIDSRAMVRADSVPMQLAFREICAEPGFDEYLEKTLERIEIMAKTSRPRQGRADKSSGNAVIAKKAAGSSHVHSRIQNLPRPARYLLLVTSSLFLSSSLLTLVSPQNAGNLAGVSKHLEEWWEAGGLIAWRAVDLGLAWLVGFDGWDVTELTVLTHVPVYFLMLNFYNVRPTAVASTFLIEVISKTVPFVLLRGPNSVHALSTPRAKGISNIGILQDRATALYVSIAAAATYTIVLSVGFSTWLPVHLVTHFENIPDIRLVHSGLQGLPPVFLQLALGGYAAYDLLFVSSAGWPATTETSNNSTGGNDTDREGEYLITSLYNRTWGRLSPKGKILASRTLILATMTLVNTIIQVSGTVAGVDLLGSAGWGALWATAVLAVGGLFAWIEAVPGV</sequence>
<feature type="domain" description="Orc1-like AAA ATPase" evidence="3">
    <location>
        <begin position="139"/>
        <end position="283"/>
    </location>
</feature>
<feature type="transmembrane region" description="Helical" evidence="2">
    <location>
        <begin position="676"/>
        <end position="699"/>
    </location>
</feature>
<dbReference type="OrthoDB" id="511599at2759"/>
<gene>
    <name evidence="5" type="ORF">TRUGW13939_03833</name>
</gene>
<feature type="transmembrane region" description="Helical" evidence="2">
    <location>
        <begin position="822"/>
        <end position="842"/>
    </location>
</feature>
<name>A0A7H8QRX0_TALRU</name>
<keyword evidence="2" id="KW-1133">Transmembrane helix</keyword>
<dbReference type="PANTHER" id="PTHR36168:SF1">
    <property type="entry name" value="ORC1-LIKE AAA ATPASE DOMAIN-CONTAINING PROTEIN"/>
    <property type="match status" value="1"/>
</dbReference>
<evidence type="ECO:0000259" key="3">
    <source>
        <dbReference type="Pfam" id="PF13191"/>
    </source>
</evidence>
<dbReference type="InterPro" id="IPR056808">
    <property type="entry name" value="HTH_AAA"/>
</dbReference>
<dbReference type="EMBL" id="CP055899">
    <property type="protein sequence ID" value="QKX56727.1"/>
    <property type="molecule type" value="Genomic_DNA"/>
</dbReference>
<dbReference type="AlphaFoldDB" id="A0A7H8QRX0"/>
<dbReference type="KEGG" id="trg:TRUGW13939_03833"/>
<reference evidence="6" key="1">
    <citation type="submission" date="2020-06" db="EMBL/GenBank/DDBJ databases">
        <title>A chromosome-scale genome assembly of Talaromyces rugulosus W13939.</title>
        <authorList>
            <person name="Wang B."/>
            <person name="Guo L."/>
            <person name="Ye K."/>
            <person name="Wang L."/>
        </authorList>
    </citation>
    <scope>NUCLEOTIDE SEQUENCE [LARGE SCALE GENOMIC DNA]</scope>
    <source>
        <strain evidence="6">W13939</strain>
    </source>
</reference>
<dbReference type="InterPro" id="IPR027417">
    <property type="entry name" value="P-loop_NTPase"/>
</dbReference>
<dbReference type="Pfam" id="PF13191">
    <property type="entry name" value="AAA_16"/>
    <property type="match status" value="1"/>
</dbReference>
<dbReference type="SUPFAM" id="SSF52540">
    <property type="entry name" value="P-loop containing nucleoside triphosphate hydrolases"/>
    <property type="match status" value="1"/>
</dbReference>
<evidence type="ECO:0000256" key="2">
    <source>
        <dbReference type="SAM" id="Phobius"/>
    </source>
</evidence>
<dbReference type="Proteomes" id="UP000509510">
    <property type="component" value="Chromosome II"/>
</dbReference>
<keyword evidence="6" id="KW-1185">Reference proteome</keyword>
<organism evidence="5 6">
    <name type="scientific">Talaromyces rugulosus</name>
    <name type="common">Penicillium rugulosum</name>
    <dbReference type="NCBI Taxonomy" id="121627"/>
    <lineage>
        <taxon>Eukaryota</taxon>
        <taxon>Fungi</taxon>
        <taxon>Dikarya</taxon>
        <taxon>Ascomycota</taxon>
        <taxon>Pezizomycotina</taxon>
        <taxon>Eurotiomycetes</taxon>
        <taxon>Eurotiomycetidae</taxon>
        <taxon>Eurotiales</taxon>
        <taxon>Trichocomaceae</taxon>
        <taxon>Talaromyces</taxon>
        <taxon>Talaromyces sect. Islandici</taxon>
    </lineage>
</organism>
<dbReference type="InterPro" id="IPR041664">
    <property type="entry name" value="AAA_16"/>
</dbReference>
<feature type="transmembrane region" description="Helical" evidence="2">
    <location>
        <begin position="795"/>
        <end position="816"/>
    </location>
</feature>
<dbReference type="Pfam" id="PF24913">
    <property type="entry name" value="WHD_AAA_fung"/>
    <property type="match status" value="1"/>
</dbReference>
<evidence type="ECO:0000313" key="6">
    <source>
        <dbReference type="Proteomes" id="UP000509510"/>
    </source>
</evidence>
<evidence type="ECO:0000313" key="5">
    <source>
        <dbReference type="EMBL" id="QKX56727.1"/>
    </source>
</evidence>
<feature type="region of interest" description="Disordered" evidence="1">
    <location>
        <begin position="42"/>
        <end position="63"/>
    </location>
</feature>
<proteinExistence type="predicted"/>
<evidence type="ECO:0000256" key="1">
    <source>
        <dbReference type="SAM" id="MobiDB-lite"/>
    </source>
</evidence>
<dbReference type="GeneID" id="55991336"/>
<evidence type="ECO:0008006" key="7">
    <source>
        <dbReference type="Google" id="ProtNLM"/>
    </source>
</evidence>
<dbReference type="PANTHER" id="PTHR36168">
    <property type="entry name" value="CHROMOSOME 1, WHOLE GENOME SHOTGUN SEQUENCE"/>
    <property type="match status" value="1"/>
</dbReference>
<dbReference type="Gene3D" id="3.40.50.300">
    <property type="entry name" value="P-loop containing nucleotide triphosphate hydrolases"/>
    <property type="match status" value="1"/>
</dbReference>
<accession>A0A7H8QRX0</accession>
<protein>
    <recommendedName>
        <fullName evidence="7">Orc1-like AAA ATPase domain-containing protein</fullName>
    </recommendedName>
</protein>
<keyword evidence="2" id="KW-0812">Transmembrane</keyword>